<evidence type="ECO:0000256" key="5">
    <source>
        <dbReference type="ARBA" id="ARBA00022989"/>
    </source>
</evidence>
<dbReference type="EMBL" id="BAABFN010000003">
    <property type="protein sequence ID" value="GAA4309626.1"/>
    <property type="molecule type" value="Genomic_DNA"/>
</dbReference>
<keyword evidence="6 11" id="KW-0406">Ion transport</keyword>
<keyword evidence="2 11" id="KW-1003">Cell membrane</keyword>
<evidence type="ECO:0000313" key="13">
    <source>
        <dbReference type="EMBL" id="GAA4309626.1"/>
    </source>
</evidence>
<evidence type="ECO:0000313" key="12">
    <source>
        <dbReference type="EMBL" id="GAA4309487.1"/>
    </source>
</evidence>
<dbReference type="EMBL" id="BAABFN010000002">
    <property type="protein sequence ID" value="GAA4309487.1"/>
    <property type="molecule type" value="Genomic_DNA"/>
</dbReference>
<evidence type="ECO:0000256" key="7">
    <source>
        <dbReference type="ARBA" id="ARBA00023136"/>
    </source>
</evidence>
<comment type="subcellular location">
    <subcellularLocation>
        <location evidence="1 11">Cell membrane</location>
        <topology evidence="1 11">Multi-pass membrane protein</topology>
    </subcellularLocation>
</comment>
<keyword evidence="11" id="KW-0479">Metal-binding</keyword>
<reference evidence="13" key="3">
    <citation type="submission" date="2023-12" db="EMBL/GenBank/DDBJ databases">
        <authorList>
            <person name="Sun Q."/>
            <person name="Inoue M."/>
        </authorList>
    </citation>
    <scope>NUCLEOTIDE SEQUENCE</scope>
    <source>
        <strain evidence="13">JCM 17664</strain>
    </source>
</reference>
<evidence type="ECO:0000256" key="4">
    <source>
        <dbReference type="ARBA" id="ARBA00022692"/>
    </source>
</evidence>
<dbReference type="InterPro" id="IPR003691">
    <property type="entry name" value="FluC"/>
</dbReference>
<feature type="transmembrane region" description="Helical" evidence="11">
    <location>
        <begin position="68"/>
        <end position="86"/>
    </location>
</feature>
<keyword evidence="8 11" id="KW-0407">Ion channel</keyword>
<evidence type="ECO:0000256" key="1">
    <source>
        <dbReference type="ARBA" id="ARBA00004651"/>
    </source>
</evidence>
<evidence type="ECO:0000256" key="10">
    <source>
        <dbReference type="ARBA" id="ARBA00035585"/>
    </source>
</evidence>
<organism evidence="13 14">
    <name type="scientific">Compostibacter hankyongensis</name>
    <dbReference type="NCBI Taxonomy" id="1007089"/>
    <lineage>
        <taxon>Bacteria</taxon>
        <taxon>Pseudomonadati</taxon>
        <taxon>Bacteroidota</taxon>
        <taxon>Chitinophagia</taxon>
        <taxon>Chitinophagales</taxon>
        <taxon>Chitinophagaceae</taxon>
        <taxon>Compostibacter</taxon>
    </lineage>
</organism>
<feature type="transmembrane region" description="Helical" evidence="11">
    <location>
        <begin position="34"/>
        <end position="56"/>
    </location>
</feature>
<keyword evidence="14" id="KW-1185">Reference proteome</keyword>
<comment type="activity regulation">
    <text evidence="11">Na(+) is not transported, but it plays an essential structural role and its presence is essential for fluoride channel function.</text>
</comment>
<accession>A0ABP8FRT6</accession>
<evidence type="ECO:0000313" key="14">
    <source>
        <dbReference type="Proteomes" id="UP001501207"/>
    </source>
</evidence>
<reference evidence="13" key="1">
    <citation type="journal article" date="2014" name="Int. J. Syst. Evol. Microbiol.">
        <title>Complete genome of a new Firmicutes species belonging to the dominant human colonic microbiota ('Ruminococcus bicirculans') reveals two chromosomes and a selective capacity to utilize plant glucans.</title>
        <authorList>
            <consortium name="NISC Comparative Sequencing Program"/>
            <person name="Wegmann U."/>
            <person name="Louis P."/>
            <person name="Goesmann A."/>
            <person name="Henrissat B."/>
            <person name="Duncan S.H."/>
            <person name="Flint H.J."/>
        </authorList>
    </citation>
    <scope>NUCLEOTIDE SEQUENCE</scope>
    <source>
        <strain evidence="13">JCM 17664</strain>
    </source>
</reference>
<evidence type="ECO:0000256" key="6">
    <source>
        <dbReference type="ARBA" id="ARBA00023065"/>
    </source>
</evidence>
<keyword evidence="3" id="KW-0997">Cell inner membrane</keyword>
<evidence type="ECO:0000256" key="11">
    <source>
        <dbReference type="HAMAP-Rule" id="MF_00454"/>
    </source>
</evidence>
<keyword evidence="11" id="KW-0915">Sodium</keyword>
<comment type="caution">
    <text evidence="13">The sequence shown here is derived from an EMBL/GenBank/DDBJ whole genome shotgun (WGS) entry which is preliminary data.</text>
</comment>
<keyword evidence="5 11" id="KW-1133">Transmembrane helix</keyword>
<name>A0ABP8FRT6_9BACT</name>
<dbReference type="Pfam" id="PF02537">
    <property type="entry name" value="CRCB"/>
    <property type="match status" value="1"/>
</dbReference>
<keyword evidence="11" id="KW-0813">Transport</keyword>
<dbReference type="PANTHER" id="PTHR28259">
    <property type="entry name" value="FLUORIDE EXPORT PROTEIN 1-RELATED"/>
    <property type="match status" value="1"/>
</dbReference>
<protein>
    <recommendedName>
        <fullName evidence="11">Fluoride-specific ion channel FluC</fullName>
    </recommendedName>
</protein>
<comment type="function">
    <text evidence="11">Fluoride-specific ion channel. Important for reducing fluoride concentration in the cell, thus reducing its toxicity.</text>
</comment>
<keyword evidence="4 11" id="KW-0812">Transmembrane</keyword>
<comment type="similarity">
    <text evidence="9 11">Belongs to the fluoride channel Fluc/FEX (TC 1.A.43) family.</text>
</comment>
<keyword evidence="7 11" id="KW-0472">Membrane</keyword>
<feature type="transmembrane region" description="Helical" evidence="11">
    <location>
        <begin position="98"/>
        <end position="122"/>
    </location>
</feature>
<feature type="binding site" evidence="11">
    <location>
        <position position="76"/>
    </location>
    <ligand>
        <name>Na(+)</name>
        <dbReference type="ChEBI" id="CHEBI:29101"/>
        <note>structural</note>
    </ligand>
</feature>
<feature type="binding site" evidence="11">
    <location>
        <position position="79"/>
    </location>
    <ligand>
        <name>Na(+)</name>
        <dbReference type="ChEBI" id="CHEBI:29101"/>
        <note>structural</note>
    </ligand>
</feature>
<dbReference type="HAMAP" id="MF_00454">
    <property type="entry name" value="FluC"/>
    <property type="match status" value="1"/>
</dbReference>
<proteinExistence type="inferred from homology"/>
<evidence type="ECO:0000256" key="9">
    <source>
        <dbReference type="ARBA" id="ARBA00035120"/>
    </source>
</evidence>
<dbReference type="RefSeq" id="WP_344978347.1">
    <property type="nucleotide sequence ID" value="NZ_BAABFN010000002.1"/>
</dbReference>
<evidence type="ECO:0000256" key="8">
    <source>
        <dbReference type="ARBA" id="ARBA00023303"/>
    </source>
</evidence>
<evidence type="ECO:0000256" key="2">
    <source>
        <dbReference type="ARBA" id="ARBA00022475"/>
    </source>
</evidence>
<comment type="catalytic activity">
    <reaction evidence="10">
        <text>fluoride(in) = fluoride(out)</text>
        <dbReference type="Rhea" id="RHEA:76159"/>
        <dbReference type="ChEBI" id="CHEBI:17051"/>
    </reaction>
    <physiologicalReaction direction="left-to-right" evidence="10">
        <dbReference type="Rhea" id="RHEA:76160"/>
    </physiologicalReaction>
</comment>
<dbReference type="Proteomes" id="UP001501207">
    <property type="component" value="Unassembled WGS sequence"/>
</dbReference>
<reference evidence="14" key="2">
    <citation type="journal article" date="2019" name="Int. J. Syst. Evol. Microbiol.">
        <title>The Global Catalogue of Microorganisms (GCM) 10K type strain sequencing project: providing services to taxonomists for standard genome sequencing and annotation.</title>
        <authorList>
            <consortium name="The Broad Institute Genomics Platform"/>
            <consortium name="The Broad Institute Genome Sequencing Center for Infectious Disease"/>
            <person name="Wu L."/>
            <person name="Ma J."/>
        </authorList>
    </citation>
    <scope>NUCLEOTIDE SEQUENCE [LARGE SCALE GENOMIC DNA]</scope>
    <source>
        <strain evidence="14">JCM 17664</strain>
    </source>
</reference>
<dbReference type="PANTHER" id="PTHR28259:SF1">
    <property type="entry name" value="FLUORIDE EXPORT PROTEIN 1-RELATED"/>
    <property type="match status" value="1"/>
</dbReference>
<dbReference type="NCBIfam" id="TIGR00494">
    <property type="entry name" value="crcB"/>
    <property type="match status" value="1"/>
</dbReference>
<gene>
    <name evidence="13" type="primary">crcB_2</name>
    <name evidence="11" type="synonym">crcB</name>
    <name evidence="12" type="synonym">crcB_1</name>
    <name evidence="11" type="synonym">fluC</name>
    <name evidence="12" type="ORF">GCM10023143_17500</name>
    <name evidence="13" type="ORF">GCM10023143_17670</name>
</gene>
<evidence type="ECO:0000256" key="3">
    <source>
        <dbReference type="ARBA" id="ARBA00022519"/>
    </source>
</evidence>
<sequence length="125" mass="13620">MIKTFLLIGTGGFLGSIGRYLVQQLVFRRFPSSFPFGTLLVNITACFLIGLVYGLSEKGNLLSPEWRLFLATGICGGYSTFSSFAYENVALLGDGEILYTFLYTAVSILIGFLAVYGGIVLVKSY</sequence>